<dbReference type="RefSeq" id="WP_344630215.1">
    <property type="nucleotide sequence ID" value="NZ_BAAATJ010000005.1"/>
</dbReference>
<reference evidence="5" key="1">
    <citation type="journal article" date="2019" name="Int. J. Syst. Evol. Microbiol.">
        <title>The Global Catalogue of Microorganisms (GCM) 10K type strain sequencing project: providing services to taxonomists for standard genome sequencing and annotation.</title>
        <authorList>
            <consortium name="The Broad Institute Genomics Platform"/>
            <consortium name="The Broad Institute Genome Sequencing Center for Infectious Disease"/>
            <person name="Wu L."/>
            <person name="Ma J."/>
        </authorList>
    </citation>
    <scope>NUCLEOTIDE SEQUENCE [LARGE SCALE GENOMIC DNA]</scope>
    <source>
        <strain evidence="5">JCM 6921</strain>
    </source>
</reference>
<comment type="caution">
    <text evidence="4">The sequence shown here is derived from an EMBL/GenBank/DDBJ whole genome shotgun (WGS) entry which is preliminary data.</text>
</comment>
<evidence type="ECO:0000259" key="3">
    <source>
        <dbReference type="PROSITE" id="PS51371"/>
    </source>
</evidence>
<gene>
    <name evidence="4" type="ORF">GCM10010420_16540</name>
</gene>
<dbReference type="Pfam" id="PF00571">
    <property type="entry name" value="CBS"/>
    <property type="match status" value="2"/>
</dbReference>
<feature type="domain" description="CBS" evidence="3">
    <location>
        <begin position="73"/>
        <end position="128"/>
    </location>
</feature>
<dbReference type="PANTHER" id="PTHR43080">
    <property type="entry name" value="CBS DOMAIN-CONTAINING PROTEIN CBSX3, MITOCHONDRIAL"/>
    <property type="match status" value="1"/>
</dbReference>
<sequence>MAQKIREIMTADPATASPQTTLAEVARLMRDRDIGDVLVVDGDELRGMVTDRDLVVRALAENSGGDIPVREVCSETLVTTAPDDDVSHAVRLMREHSVRRLPVVDHGHPVGVVSIGDLAVERDPGSALADISADDPNR</sequence>
<dbReference type="InterPro" id="IPR051257">
    <property type="entry name" value="Diverse_CBS-Domain"/>
</dbReference>
<dbReference type="CDD" id="cd04622">
    <property type="entry name" value="CBS_pair_HRP1_like"/>
    <property type="match status" value="1"/>
</dbReference>
<evidence type="ECO:0000256" key="1">
    <source>
        <dbReference type="ARBA" id="ARBA00023122"/>
    </source>
</evidence>
<dbReference type="PANTHER" id="PTHR43080:SF2">
    <property type="entry name" value="CBS DOMAIN-CONTAINING PROTEIN"/>
    <property type="match status" value="1"/>
</dbReference>
<evidence type="ECO:0000313" key="4">
    <source>
        <dbReference type="EMBL" id="GAA2392631.1"/>
    </source>
</evidence>
<dbReference type="SMART" id="SM00116">
    <property type="entry name" value="CBS"/>
    <property type="match status" value="2"/>
</dbReference>
<proteinExistence type="predicted"/>
<evidence type="ECO:0000256" key="2">
    <source>
        <dbReference type="PROSITE-ProRule" id="PRU00703"/>
    </source>
</evidence>
<protein>
    <submittedName>
        <fullName evidence="4">CBS domain-containing protein</fullName>
    </submittedName>
</protein>
<accession>A0ABP5V5Q6</accession>
<keyword evidence="5" id="KW-1185">Reference proteome</keyword>
<dbReference type="PROSITE" id="PS51371">
    <property type="entry name" value="CBS"/>
    <property type="match status" value="2"/>
</dbReference>
<dbReference type="Proteomes" id="UP001500058">
    <property type="component" value="Unassembled WGS sequence"/>
</dbReference>
<organism evidence="4 5">
    <name type="scientific">Streptomyces glaucosporus</name>
    <dbReference type="NCBI Taxonomy" id="284044"/>
    <lineage>
        <taxon>Bacteria</taxon>
        <taxon>Bacillati</taxon>
        <taxon>Actinomycetota</taxon>
        <taxon>Actinomycetes</taxon>
        <taxon>Kitasatosporales</taxon>
        <taxon>Streptomycetaceae</taxon>
        <taxon>Streptomyces</taxon>
    </lineage>
</organism>
<name>A0ABP5V5Q6_9ACTN</name>
<dbReference type="InterPro" id="IPR000644">
    <property type="entry name" value="CBS_dom"/>
</dbReference>
<dbReference type="EMBL" id="BAAATJ010000005">
    <property type="protein sequence ID" value="GAA2392631.1"/>
    <property type="molecule type" value="Genomic_DNA"/>
</dbReference>
<dbReference type="Gene3D" id="3.10.580.10">
    <property type="entry name" value="CBS-domain"/>
    <property type="match status" value="1"/>
</dbReference>
<evidence type="ECO:0000313" key="5">
    <source>
        <dbReference type="Proteomes" id="UP001500058"/>
    </source>
</evidence>
<dbReference type="SUPFAM" id="SSF54631">
    <property type="entry name" value="CBS-domain pair"/>
    <property type="match status" value="1"/>
</dbReference>
<keyword evidence="1 2" id="KW-0129">CBS domain</keyword>
<feature type="domain" description="CBS" evidence="3">
    <location>
        <begin position="9"/>
        <end position="67"/>
    </location>
</feature>
<dbReference type="InterPro" id="IPR046342">
    <property type="entry name" value="CBS_dom_sf"/>
</dbReference>